<evidence type="ECO:0000256" key="2">
    <source>
        <dbReference type="SAM" id="Phobius"/>
    </source>
</evidence>
<evidence type="ECO:0000313" key="4">
    <source>
        <dbReference type="Proteomes" id="UP000799324"/>
    </source>
</evidence>
<feature type="transmembrane region" description="Helical" evidence="2">
    <location>
        <begin position="544"/>
        <end position="564"/>
    </location>
</feature>
<feature type="transmembrane region" description="Helical" evidence="2">
    <location>
        <begin position="26"/>
        <end position="46"/>
    </location>
</feature>
<gene>
    <name evidence="3" type="ORF">K491DRAFT_388332</name>
</gene>
<feature type="region of interest" description="Disordered" evidence="1">
    <location>
        <begin position="416"/>
        <end position="437"/>
    </location>
</feature>
<keyword evidence="2" id="KW-0812">Transmembrane</keyword>
<feature type="transmembrane region" description="Helical" evidence="2">
    <location>
        <begin position="330"/>
        <end position="350"/>
    </location>
</feature>
<dbReference type="InterPro" id="IPR053018">
    <property type="entry name" value="Elsinochrome_Biosynth-Asso"/>
</dbReference>
<feature type="transmembrane region" description="Helical" evidence="2">
    <location>
        <begin position="519"/>
        <end position="538"/>
    </location>
</feature>
<keyword evidence="4" id="KW-1185">Reference proteome</keyword>
<reference evidence="3" key="1">
    <citation type="journal article" date="2020" name="Stud. Mycol.">
        <title>101 Dothideomycetes genomes: a test case for predicting lifestyles and emergence of pathogens.</title>
        <authorList>
            <person name="Haridas S."/>
            <person name="Albert R."/>
            <person name="Binder M."/>
            <person name="Bloem J."/>
            <person name="Labutti K."/>
            <person name="Salamov A."/>
            <person name="Andreopoulos B."/>
            <person name="Baker S."/>
            <person name="Barry K."/>
            <person name="Bills G."/>
            <person name="Bluhm B."/>
            <person name="Cannon C."/>
            <person name="Castanera R."/>
            <person name="Culley D."/>
            <person name="Daum C."/>
            <person name="Ezra D."/>
            <person name="Gonzalez J."/>
            <person name="Henrissat B."/>
            <person name="Kuo A."/>
            <person name="Liang C."/>
            <person name="Lipzen A."/>
            <person name="Lutzoni F."/>
            <person name="Magnuson J."/>
            <person name="Mondo S."/>
            <person name="Nolan M."/>
            <person name="Ohm R."/>
            <person name="Pangilinan J."/>
            <person name="Park H.-J."/>
            <person name="Ramirez L."/>
            <person name="Alfaro M."/>
            <person name="Sun H."/>
            <person name="Tritt A."/>
            <person name="Yoshinaga Y."/>
            <person name="Zwiers L.-H."/>
            <person name="Turgeon B."/>
            <person name="Goodwin S."/>
            <person name="Spatafora J."/>
            <person name="Crous P."/>
            <person name="Grigoriev I."/>
        </authorList>
    </citation>
    <scope>NUCLEOTIDE SEQUENCE</scope>
    <source>
        <strain evidence="3">CBS 122681</strain>
    </source>
</reference>
<feature type="transmembrane region" description="Helical" evidence="2">
    <location>
        <begin position="370"/>
        <end position="393"/>
    </location>
</feature>
<sequence length="600" mass="67326">MSPCAELNCTTRPFVLATTDIAGNGALAAFLASALLTTLAIIWGYLSDSLPEWYLNETDKHIVSSFQSWLASQRINRYALSLWSKLQHCTLKAFGKKPGPKRKMSREERQEAVTRFILVLSDQQLATGLAILIAGVVNQCTLSVYEFQIVFALAWFSSTTHLATLDCLRHYFLTHHVVRNCRVFGMLFLLLLLSYTLVMSMASIDETIPLACTFEYFGDQGVEDGSGLSVWLIVQAAVTLAYLLWNYVVRIWASYKRADGRPTVLERVIFERKARGLRKKYRPSTEVRERILSEAVLELRSRKRREELERIEASRGLWRRFLIVHRASRLYSESFLAHGPLLMFMIAYGFTQLYSSRWHPNIDVRVESSFSFGQITSLFLLVLPILAAAEIYYEVKDGVPHERPIELHTLQPIDLPQDPSSSCSSAISPPGKTTQTTTAPLDTIALSYTNRLPQLRTFFHAELKLLSTNPLSPHTLPLPLSPSPSHHTTSTITHHKSLLLSRLDTLQAIERRLTPTIRFSLLEFALCSVACIALGIVLNVQSSSAGYTVASILLLAMHAVYSAVGSWAGSRDARGWGRWKEGDYRRLVAEGMGRGGKGKS</sequence>
<dbReference type="AlphaFoldDB" id="A0A6A6TRQ1"/>
<feature type="transmembrane region" description="Helical" evidence="2">
    <location>
        <begin position="112"/>
        <end position="137"/>
    </location>
</feature>
<keyword evidence="2" id="KW-1133">Transmembrane helix</keyword>
<dbReference type="PANTHER" id="PTHR37577:SF1">
    <property type="entry name" value="INTEGRAL MEMBRANE PROTEIN"/>
    <property type="match status" value="1"/>
</dbReference>
<evidence type="ECO:0000256" key="1">
    <source>
        <dbReference type="SAM" id="MobiDB-lite"/>
    </source>
</evidence>
<dbReference type="Proteomes" id="UP000799324">
    <property type="component" value="Unassembled WGS sequence"/>
</dbReference>
<evidence type="ECO:0000313" key="3">
    <source>
        <dbReference type="EMBL" id="KAF2661827.1"/>
    </source>
</evidence>
<organism evidence="3 4">
    <name type="scientific">Lophiostoma macrostomum CBS 122681</name>
    <dbReference type="NCBI Taxonomy" id="1314788"/>
    <lineage>
        <taxon>Eukaryota</taxon>
        <taxon>Fungi</taxon>
        <taxon>Dikarya</taxon>
        <taxon>Ascomycota</taxon>
        <taxon>Pezizomycotina</taxon>
        <taxon>Dothideomycetes</taxon>
        <taxon>Pleosporomycetidae</taxon>
        <taxon>Pleosporales</taxon>
        <taxon>Lophiostomataceae</taxon>
        <taxon>Lophiostoma</taxon>
    </lineage>
</organism>
<dbReference type="PANTHER" id="PTHR37577">
    <property type="entry name" value="INTEGRAL MEMBRANE PROTEIN"/>
    <property type="match status" value="1"/>
</dbReference>
<name>A0A6A6TRQ1_9PLEO</name>
<dbReference type="OrthoDB" id="5427664at2759"/>
<accession>A0A6A6TRQ1</accession>
<proteinExistence type="predicted"/>
<feature type="transmembrane region" description="Helical" evidence="2">
    <location>
        <begin position="183"/>
        <end position="204"/>
    </location>
</feature>
<feature type="compositionally biased region" description="Low complexity" evidence="1">
    <location>
        <begin position="416"/>
        <end position="430"/>
    </location>
</feature>
<protein>
    <submittedName>
        <fullName evidence="3">Uncharacterized protein</fullName>
    </submittedName>
</protein>
<keyword evidence="2" id="KW-0472">Membrane</keyword>
<feature type="transmembrane region" description="Helical" evidence="2">
    <location>
        <begin position="228"/>
        <end position="248"/>
    </location>
</feature>
<dbReference type="EMBL" id="MU004292">
    <property type="protein sequence ID" value="KAF2661827.1"/>
    <property type="molecule type" value="Genomic_DNA"/>
</dbReference>